<dbReference type="GO" id="GO:0004040">
    <property type="term" value="F:amidase activity"/>
    <property type="evidence" value="ECO:0007669"/>
    <property type="project" value="UniProtKB-EC"/>
</dbReference>
<name>A0A7Z0IKH6_9ACTN</name>
<dbReference type="RefSeq" id="WP_179444536.1">
    <property type="nucleotide sequence ID" value="NZ_JACBZS010000001.1"/>
</dbReference>
<dbReference type="PANTHER" id="PTHR11895:SF7">
    <property type="entry name" value="GLUTAMYL-TRNA(GLN) AMIDOTRANSFERASE SUBUNIT A, MITOCHONDRIAL"/>
    <property type="match status" value="1"/>
</dbReference>
<gene>
    <name evidence="4" type="ORF">GGQ54_001155</name>
</gene>
<comment type="caution">
    <text evidence="4">The sequence shown here is derived from an EMBL/GenBank/DDBJ whole genome shotgun (WGS) entry which is preliminary data.</text>
</comment>
<dbReference type="Pfam" id="PF01425">
    <property type="entry name" value="Amidase"/>
    <property type="match status" value="1"/>
</dbReference>
<dbReference type="InterPro" id="IPR036928">
    <property type="entry name" value="AS_sf"/>
</dbReference>
<dbReference type="PROSITE" id="PS00571">
    <property type="entry name" value="AMIDASES"/>
    <property type="match status" value="1"/>
</dbReference>
<dbReference type="InterPro" id="IPR000120">
    <property type="entry name" value="Amidase"/>
</dbReference>
<evidence type="ECO:0000259" key="3">
    <source>
        <dbReference type="Pfam" id="PF01425"/>
    </source>
</evidence>
<dbReference type="EMBL" id="JACBZS010000001">
    <property type="protein sequence ID" value="NYI70595.1"/>
    <property type="molecule type" value="Genomic_DNA"/>
</dbReference>
<comment type="similarity">
    <text evidence="1">Belongs to the amidase family.</text>
</comment>
<evidence type="ECO:0000256" key="1">
    <source>
        <dbReference type="ARBA" id="ARBA00009199"/>
    </source>
</evidence>
<dbReference type="Gene3D" id="3.90.1300.10">
    <property type="entry name" value="Amidase signature (AS) domain"/>
    <property type="match status" value="1"/>
</dbReference>
<accession>A0A7Z0IKH6</accession>
<organism evidence="4 5">
    <name type="scientific">Naumannella cuiyingiana</name>
    <dbReference type="NCBI Taxonomy" id="1347891"/>
    <lineage>
        <taxon>Bacteria</taxon>
        <taxon>Bacillati</taxon>
        <taxon>Actinomycetota</taxon>
        <taxon>Actinomycetes</taxon>
        <taxon>Propionibacteriales</taxon>
        <taxon>Propionibacteriaceae</taxon>
        <taxon>Naumannella</taxon>
    </lineage>
</organism>
<feature type="domain" description="Amidase" evidence="3">
    <location>
        <begin position="26"/>
        <end position="450"/>
    </location>
</feature>
<evidence type="ECO:0000313" key="5">
    <source>
        <dbReference type="Proteomes" id="UP000527616"/>
    </source>
</evidence>
<dbReference type="InterPro" id="IPR023631">
    <property type="entry name" value="Amidase_dom"/>
</dbReference>
<protein>
    <submittedName>
        <fullName evidence="4">Amidase</fullName>
        <ecNumber evidence="4">3.5.1.4</ecNumber>
    </submittedName>
</protein>
<dbReference type="AlphaFoldDB" id="A0A7Z0IKH6"/>
<keyword evidence="5" id="KW-1185">Reference proteome</keyword>
<keyword evidence="4" id="KW-0378">Hydrolase</keyword>
<evidence type="ECO:0000256" key="2">
    <source>
        <dbReference type="SAM" id="MobiDB-lite"/>
    </source>
</evidence>
<dbReference type="EC" id="3.5.1.4" evidence="4"/>
<evidence type="ECO:0000313" key="4">
    <source>
        <dbReference type="EMBL" id="NYI70595.1"/>
    </source>
</evidence>
<sequence>MAGIAAELSALELAAAIRAGELSIAEVTAAALAAAEADSLGAFARVERGYAEAAAAQAQRRLADGDPAPLLGVPCPVKDLTRVAGLGFEGGSRAWAGNVAEIDDGIVTRLRAAGTIMIGKTSTPEFGLPCYTEPDLGPPARTPWDRRRSAGGSSGGAAAAVASGVVPLAHGSDGGGSIRIPAACCGLVGLKPSRGVISPGPHGVDGPGLATQGFLTRTVADTAAVLDAVAGPWPGDHFPGATGGFSVALAERVRGLRVGLLTEPVLVPDAPVHPQARAAAERAARLLGEFGHEVSEAPVPFGPQEWSAFEALWAVAALSAPVPEGREDDLVPLTRWLRERGRSVTGQQYAEAIAAAQRLERTVAARWAGFDVVLTPTLAQPPAMIGSLRDDRDPAADFAAQTAYTPWTSIYNLVGRPAISVPVHRAEVDGTELPFGAMLGGPAGSDRLLLALAAQLEAADPWPATPPAPR</sequence>
<proteinExistence type="inferred from homology"/>
<dbReference type="Proteomes" id="UP000527616">
    <property type="component" value="Unassembled WGS sequence"/>
</dbReference>
<dbReference type="SUPFAM" id="SSF75304">
    <property type="entry name" value="Amidase signature (AS) enzymes"/>
    <property type="match status" value="1"/>
</dbReference>
<dbReference type="PANTHER" id="PTHR11895">
    <property type="entry name" value="TRANSAMIDASE"/>
    <property type="match status" value="1"/>
</dbReference>
<feature type="region of interest" description="Disordered" evidence="2">
    <location>
        <begin position="137"/>
        <end position="156"/>
    </location>
</feature>
<dbReference type="InterPro" id="IPR020556">
    <property type="entry name" value="Amidase_CS"/>
</dbReference>
<reference evidence="4 5" key="1">
    <citation type="submission" date="2020-07" db="EMBL/GenBank/DDBJ databases">
        <title>Sequencing the genomes of 1000 actinobacteria strains.</title>
        <authorList>
            <person name="Klenk H.-P."/>
        </authorList>
    </citation>
    <scope>NUCLEOTIDE SEQUENCE [LARGE SCALE GENOMIC DNA]</scope>
    <source>
        <strain evidence="4 5">DSM 103164</strain>
    </source>
</reference>